<organism evidence="9 10">
    <name type="scientific">Daphnia pulex</name>
    <name type="common">Water flea</name>
    <dbReference type="NCBI Taxonomy" id="6669"/>
    <lineage>
        <taxon>Eukaryota</taxon>
        <taxon>Metazoa</taxon>
        <taxon>Ecdysozoa</taxon>
        <taxon>Arthropoda</taxon>
        <taxon>Crustacea</taxon>
        <taxon>Branchiopoda</taxon>
        <taxon>Diplostraca</taxon>
        <taxon>Cladocera</taxon>
        <taxon>Anomopoda</taxon>
        <taxon>Daphniidae</taxon>
        <taxon>Daphnia</taxon>
    </lineage>
</organism>
<reference evidence="9 10" key="1">
    <citation type="journal article" date="2011" name="Science">
        <title>The ecoresponsive genome of Daphnia pulex.</title>
        <authorList>
            <person name="Colbourne J.K."/>
            <person name="Pfrender M.E."/>
            <person name="Gilbert D."/>
            <person name="Thomas W.K."/>
            <person name="Tucker A."/>
            <person name="Oakley T.H."/>
            <person name="Tokishita S."/>
            <person name="Aerts A."/>
            <person name="Arnold G.J."/>
            <person name="Basu M.K."/>
            <person name="Bauer D.J."/>
            <person name="Caceres C.E."/>
            <person name="Carmel L."/>
            <person name="Casola C."/>
            <person name="Choi J.H."/>
            <person name="Detter J.C."/>
            <person name="Dong Q."/>
            <person name="Dusheyko S."/>
            <person name="Eads B.D."/>
            <person name="Frohlich T."/>
            <person name="Geiler-Samerotte K.A."/>
            <person name="Gerlach D."/>
            <person name="Hatcher P."/>
            <person name="Jogdeo S."/>
            <person name="Krijgsveld J."/>
            <person name="Kriventseva E.V."/>
            <person name="Kultz D."/>
            <person name="Laforsch C."/>
            <person name="Lindquist E."/>
            <person name="Lopez J."/>
            <person name="Manak J.R."/>
            <person name="Muller J."/>
            <person name="Pangilinan J."/>
            <person name="Patwardhan R.P."/>
            <person name="Pitluck S."/>
            <person name="Pritham E.J."/>
            <person name="Rechtsteiner A."/>
            <person name="Rho M."/>
            <person name="Rogozin I.B."/>
            <person name="Sakarya O."/>
            <person name="Salamov A."/>
            <person name="Schaack S."/>
            <person name="Shapiro H."/>
            <person name="Shiga Y."/>
            <person name="Skalitzky C."/>
            <person name="Smith Z."/>
            <person name="Souvorov A."/>
            <person name="Sung W."/>
            <person name="Tang Z."/>
            <person name="Tsuchiya D."/>
            <person name="Tu H."/>
            <person name="Vos H."/>
            <person name="Wang M."/>
            <person name="Wolf Y.I."/>
            <person name="Yamagata H."/>
            <person name="Yamada T."/>
            <person name="Ye Y."/>
            <person name="Shaw J.R."/>
            <person name="Andrews J."/>
            <person name="Crease T.J."/>
            <person name="Tang H."/>
            <person name="Lucas S.M."/>
            <person name="Robertson H.M."/>
            <person name="Bork P."/>
            <person name="Koonin E.V."/>
            <person name="Zdobnov E.M."/>
            <person name="Grigoriev I.V."/>
            <person name="Lynch M."/>
            <person name="Boore J.L."/>
        </authorList>
    </citation>
    <scope>NUCLEOTIDE SEQUENCE [LARGE SCALE GENOMIC DNA]</scope>
</reference>
<keyword evidence="4 8" id="KW-1133">Transmembrane helix</keyword>
<evidence type="ECO:0000256" key="5">
    <source>
        <dbReference type="ARBA" id="ARBA00023136"/>
    </source>
</evidence>
<keyword evidence="5 8" id="KW-0472">Membrane</keyword>
<dbReference type="SUPFAM" id="SSF53850">
    <property type="entry name" value="Periplasmic binding protein-like II"/>
    <property type="match status" value="1"/>
</dbReference>
<evidence type="ECO:0000256" key="6">
    <source>
        <dbReference type="ARBA" id="ARBA00023170"/>
    </source>
</evidence>
<dbReference type="EMBL" id="GL732556">
    <property type="protein sequence ID" value="EFX78661.1"/>
    <property type="molecule type" value="Genomic_DNA"/>
</dbReference>
<evidence type="ECO:0000313" key="9">
    <source>
        <dbReference type="EMBL" id="EFX78661.1"/>
    </source>
</evidence>
<keyword evidence="10" id="KW-1185">Reference proteome</keyword>
<sequence length="145" mass="16526">MYTSKLNSIKGVVLTALSMQLHLEACCRKIICELTISYFALPFLILFIWLSISIRSFSSTPNPLNGHHLHAIWQCDLLAQDVVPTPQRNEIVDLTTYWYFGDYVFLIPVPDETANINSMIKPFKWPVWLGLRTSIVCAIAVLNLI</sequence>
<dbReference type="GO" id="GO:0005886">
    <property type="term" value="C:plasma membrane"/>
    <property type="evidence" value="ECO:0007669"/>
    <property type="project" value="UniProtKB-SubCell"/>
</dbReference>
<protein>
    <submittedName>
        <fullName evidence="9">Uncharacterized protein</fullName>
    </submittedName>
</protein>
<evidence type="ECO:0000256" key="1">
    <source>
        <dbReference type="ARBA" id="ARBA00004651"/>
    </source>
</evidence>
<feature type="transmembrane region" description="Helical" evidence="8">
    <location>
        <begin position="125"/>
        <end position="144"/>
    </location>
</feature>
<comment type="subcellular location">
    <subcellularLocation>
        <location evidence="1">Cell membrane</location>
        <topology evidence="1">Multi-pass membrane protein</topology>
    </subcellularLocation>
</comment>
<dbReference type="KEGG" id="dpx:DAPPUDRAFT_320342"/>
<evidence type="ECO:0000256" key="2">
    <source>
        <dbReference type="ARBA" id="ARBA00022475"/>
    </source>
</evidence>
<keyword evidence="6" id="KW-0675">Receptor</keyword>
<evidence type="ECO:0000256" key="4">
    <source>
        <dbReference type="ARBA" id="ARBA00022989"/>
    </source>
</evidence>
<keyword evidence="2" id="KW-1003">Cell membrane</keyword>
<feature type="transmembrane region" description="Helical" evidence="8">
    <location>
        <begin position="38"/>
        <end position="57"/>
    </location>
</feature>
<dbReference type="AlphaFoldDB" id="E9GPK6"/>
<evidence type="ECO:0000256" key="7">
    <source>
        <dbReference type="ARBA" id="ARBA00023180"/>
    </source>
</evidence>
<keyword evidence="7" id="KW-0325">Glycoprotein</keyword>
<dbReference type="InterPro" id="IPR052192">
    <property type="entry name" value="Insect_Ionotropic_Sensory_Rcpt"/>
</dbReference>
<keyword evidence="3 8" id="KW-0812">Transmembrane</keyword>
<dbReference type="PhylomeDB" id="E9GPK6"/>
<proteinExistence type="predicted"/>
<evidence type="ECO:0000256" key="8">
    <source>
        <dbReference type="SAM" id="Phobius"/>
    </source>
</evidence>
<gene>
    <name evidence="9" type="ORF">DAPPUDRAFT_320342</name>
</gene>
<dbReference type="HOGENOM" id="CLU_1788794_0_0_1"/>
<evidence type="ECO:0000256" key="3">
    <source>
        <dbReference type="ARBA" id="ARBA00022692"/>
    </source>
</evidence>
<dbReference type="OrthoDB" id="5984008at2759"/>
<dbReference type="PANTHER" id="PTHR42643">
    <property type="entry name" value="IONOTROPIC RECEPTOR 20A-RELATED"/>
    <property type="match status" value="1"/>
</dbReference>
<dbReference type="InParanoid" id="E9GPK6"/>
<dbReference type="PANTHER" id="PTHR42643:SF24">
    <property type="entry name" value="IONOTROPIC RECEPTOR 60A"/>
    <property type="match status" value="1"/>
</dbReference>
<dbReference type="Proteomes" id="UP000000305">
    <property type="component" value="Unassembled WGS sequence"/>
</dbReference>
<evidence type="ECO:0000313" key="10">
    <source>
        <dbReference type="Proteomes" id="UP000000305"/>
    </source>
</evidence>
<accession>E9GPK6</accession>
<name>E9GPK6_DAPPU</name>